<feature type="compositionally biased region" description="Basic residues" evidence="1">
    <location>
        <begin position="153"/>
        <end position="168"/>
    </location>
</feature>
<proteinExistence type="predicted"/>
<evidence type="ECO:0000313" key="3">
    <source>
        <dbReference type="EMBL" id="KAL2838940.1"/>
    </source>
</evidence>
<dbReference type="Proteomes" id="UP001610444">
    <property type="component" value="Unassembled WGS sequence"/>
</dbReference>
<keyword evidence="2" id="KW-1133">Transmembrane helix</keyword>
<sequence>MLAELCVKTEKPFDPRTVFIDLACSAVLLVFGYRIGFSPVGRGALSILASTHTAKRWFIPFLYLGEIRTRRRTTGREYQRCRVEESTMPVCIPIHLHRGVEYAKAIFRCGQRGNRVPQLKGAPVVYAVEIIGGSVWRQRQILHNGLRPSSGLRRSRTGRRRRRSGLHT</sequence>
<dbReference type="GeneID" id="98157071"/>
<dbReference type="RefSeq" id="XP_070893297.1">
    <property type="nucleotide sequence ID" value="XM_071041907.1"/>
</dbReference>
<feature type="transmembrane region" description="Helical" evidence="2">
    <location>
        <begin position="18"/>
        <end position="37"/>
    </location>
</feature>
<name>A0ABR4JG37_9EURO</name>
<dbReference type="EMBL" id="JBFXLR010000079">
    <property type="protein sequence ID" value="KAL2838940.1"/>
    <property type="molecule type" value="Genomic_DNA"/>
</dbReference>
<accession>A0ABR4JG37</accession>
<gene>
    <name evidence="3" type="ORF">BJX68DRAFT_248360</name>
</gene>
<keyword evidence="2" id="KW-0472">Membrane</keyword>
<keyword evidence="4" id="KW-1185">Reference proteome</keyword>
<protein>
    <submittedName>
        <fullName evidence="3">Uncharacterized protein</fullName>
    </submittedName>
</protein>
<organism evidence="3 4">
    <name type="scientific">Aspergillus pseudodeflectus</name>
    <dbReference type="NCBI Taxonomy" id="176178"/>
    <lineage>
        <taxon>Eukaryota</taxon>
        <taxon>Fungi</taxon>
        <taxon>Dikarya</taxon>
        <taxon>Ascomycota</taxon>
        <taxon>Pezizomycotina</taxon>
        <taxon>Eurotiomycetes</taxon>
        <taxon>Eurotiomycetidae</taxon>
        <taxon>Eurotiales</taxon>
        <taxon>Aspergillaceae</taxon>
        <taxon>Aspergillus</taxon>
        <taxon>Aspergillus subgen. Nidulantes</taxon>
    </lineage>
</organism>
<keyword evidence="2" id="KW-0812">Transmembrane</keyword>
<evidence type="ECO:0000313" key="4">
    <source>
        <dbReference type="Proteomes" id="UP001610444"/>
    </source>
</evidence>
<evidence type="ECO:0000256" key="2">
    <source>
        <dbReference type="SAM" id="Phobius"/>
    </source>
</evidence>
<feature type="region of interest" description="Disordered" evidence="1">
    <location>
        <begin position="147"/>
        <end position="168"/>
    </location>
</feature>
<comment type="caution">
    <text evidence="3">The sequence shown here is derived from an EMBL/GenBank/DDBJ whole genome shotgun (WGS) entry which is preliminary data.</text>
</comment>
<reference evidence="3 4" key="1">
    <citation type="submission" date="2024-07" db="EMBL/GenBank/DDBJ databases">
        <title>Section-level genome sequencing and comparative genomics of Aspergillus sections Usti and Cavernicolus.</title>
        <authorList>
            <consortium name="Lawrence Berkeley National Laboratory"/>
            <person name="Nybo J.L."/>
            <person name="Vesth T.C."/>
            <person name="Theobald S."/>
            <person name="Frisvad J.C."/>
            <person name="Larsen T.O."/>
            <person name="Kjaerboelling I."/>
            <person name="Rothschild-Mancinelli K."/>
            <person name="Lyhne E.K."/>
            <person name="Kogle M.E."/>
            <person name="Barry K."/>
            <person name="Clum A."/>
            <person name="Na H."/>
            <person name="Ledsgaard L."/>
            <person name="Lin J."/>
            <person name="Lipzen A."/>
            <person name="Kuo A."/>
            <person name="Riley R."/>
            <person name="Mondo S."/>
            <person name="LaButti K."/>
            <person name="Haridas S."/>
            <person name="Pangalinan J."/>
            <person name="Salamov A.A."/>
            <person name="Simmons B.A."/>
            <person name="Magnuson J.K."/>
            <person name="Chen J."/>
            <person name="Drula E."/>
            <person name="Henrissat B."/>
            <person name="Wiebenga A."/>
            <person name="Lubbers R.J."/>
            <person name="Gomes A.C."/>
            <person name="Macurrencykelacurrency M.R."/>
            <person name="Stajich J."/>
            <person name="Grigoriev I.V."/>
            <person name="Mortensen U.H."/>
            <person name="De vries R.P."/>
            <person name="Baker S.E."/>
            <person name="Andersen M.R."/>
        </authorList>
    </citation>
    <scope>NUCLEOTIDE SEQUENCE [LARGE SCALE GENOMIC DNA]</scope>
    <source>
        <strain evidence="3 4">CBS 756.74</strain>
    </source>
</reference>
<evidence type="ECO:0000256" key="1">
    <source>
        <dbReference type="SAM" id="MobiDB-lite"/>
    </source>
</evidence>